<sequence length="252" mass="29010">MLELKEYIDFHNGNIPLILSVPHGGKLECKNIPIRSQGILGIDGRTIKIAKKLIGLIKLKYQNQTGTVKSPSYVISKVRRSKIDLNRDQTEAYVYSSLTAKKIYNFYFDKIREIVLENLNLFNRSLLVDVHGFEKHKRPQGYRDVELILGTNNLKSVFPEPVSINERGNSIRGKIIRKFQELSIPIAPSHPKRKLYVLTGGYITKQFGASQIPKSQAIQIEFSDRIRIYDKKLEEIVLNSLANIFFENFKQF</sequence>
<accession>A0A0F9P5U1</accession>
<gene>
    <name evidence="1" type="ORF">LCGC14_0942520</name>
</gene>
<reference evidence="1" key="1">
    <citation type="journal article" date="2015" name="Nature">
        <title>Complex archaea that bridge the gap between prokaryotes and eukaryotes.</title>
        <authorList>
            <person name="Spang A."/>
            <person name="Saw J.H."/>
            <person name="Jorgensen S.L."/>
            <person name="Zaremba-Niedzwiedzka K."/>
            <person name="Martijn J."/>
            <person name="Lind A.E."/>
            <person name="van Eijk R."/>
            <person name="Schleper C."/>
            <person name="Guy L."/>
            <person name="Ettema T.J."/>
        </authorList>
    </citation>
    <scope>NUCLEOTIDE SEQUENCE</scope>
</reference>
<dbReference type="AlphaFoldDB" id="A0A0F9P5U1"/>
<organism evidence="1">
    <name type="scientific">marine sediment metagenome</name>
    <dbReference type="NCBI Taxonomy" id="412755"/>
    <lineage>
        <taxon>unclassified sequences</taxon>
        <taxon>metagenomes</taxon>
        <taxon>ecological metagenomes</taxon>
    </lineage>
</organism>
<dbReference type="EMBL" id="LAZR01003303">
    <property type="protein sequence ID" value="KKN19762.1"/>
    <property type="molecule type" value="Genomic_DNA"/>
</dbReference>
<protein>
    <recommendedName>
        <fullName evidence="2">N-formylglutamate amidohydrolase</fullName>
    </recommendedName>
</protein>
<name>A0A0F9P5U1_9ZZZZ</name>
<dbReference type="Gene3D" id="3.40.630.40">
    <property type="entry name" value="Zn-dependent exopeptidases"/>
    <property type="match status" value="1"/>
</dbReference>
<proteinExistence type="predicted"/>
<comment type="caution">
    <text evidence="1">The sequence shown here is derived from an EMBL/GenBank/DDBJ whole genome shotgun (WGS) entry which is preliminary data.</text>
</comment>
<evidence type="ECO:0008006" key="2">
    <source>
        <dbReference type="Google" id="ProtNLM"/>
    </source>
</evidence>
<dbReference type="SUPFAM" id="SSF53187">
    <property type="entry name" value="Zn-dependent exopeptidases"/>
    <property type="match status" value="1"/>
</dbReference>
<evidence type="ECO:0000313" key="1">
    <source>
        <dbReference type="EMBL" id="KKN19762.1"/>
    </source>
</evidence>